<dbReference type="EMBL" id="JANBPK010000249">
    <property type="protein sequence ID" value="KAJ2935944.1"/>
    <property type="molecule type" value="Genomic_DNA"/>
</dbReference>
<sequence length="247" mass="28665">MGRTRRYRTEDESKIARRKQRLERSLRAGYIPFACAHNVTDFILAPSAKEARRKENRQAYAKRKVIEIPQLSDIVIALASEEIAEHSLEEHIFVHHSTSAALLELPGITLTDTDFERMLGHPPYPLHIVGYASFEKEWPKISAAFHGYVTQTYALKQIKWGEEAASRDRASLASELSKTYQSLTEHWKKFNMETREHCDELPTEFITFQNQLWFARRLTWLVADMVCLAEGQDVLLKSVREQFSHFV</sequence>
<evidence type="ECO:0000313" key="1">
    <source>
        <dbReference type="EMBL" id="KAJ2935944.1"/>
    </source>
</evidence>
<gene>
    <name evidence="1" type="ORF">H1R20_g1149</name>
</gene>
<dbReference type="Proteomes" id="UP001140091">
    <property type="component" value="Unassembled WGS sequence"/>
</dbReference>
<name>A0A9W8JKW2_9AGAR</name>
<evidence type="ECO:0000313" key="2">
    <source>
        <dbReference type="Proteomes" id="UP001140091"/>
    </source>
</evidence>
<protein>
    <submittedName>
        <fullName evidence="1">Uncharacterized protein</fullName>
    </submittedName>
</protein>
<keyword evidence="2" id="KW-1185">Reference proteome</keyword>
<dbReference type="AlphaFoldDB" id="A0A9W8JKW2"/>
<reference evidence="1" key="1">
    <citation type="submission" date="2022-06" db="EMBL/GenBank/DDBJ databases">
        <title>Genome Sequence of Candolleomyces eurysporus.</title>
        <authorList>
            <person name="Buettner E."/>
        </authorList>
    </citation>
    <scope>NUCLEOTIDE SEQUENCE</scope>
    <source>
        <strain evidence="1">VTCC 930004</strain>
    </source>
</reference>
<accession>A0A9W8JKW2</accession>
<proteinExistence type="predicted"/>
<organism evidence="1 2">
    <name type="scientific">Candolleomyces eurysporus</name>
    <dbReference type="NCBI Taxonomy" id="2828524"/>
    <lineage>
        <taxon>Eukaryota</taxon>
        <taxon>Fungi</taxon>
        <taxon>Dikarya</taxon>
        <taxon>Basidiomycota</taxon>
        <taxon>Agaricomycotina</taxon>
        <taxon>Agaricomycetes</taxon>
        <taxon>Agaricomycetidae</taxon>
        <taxon>Agaricales</taxon>
        <taxon>Agaricineae</taxon>
        <taxon>Psathyrellaceae</taxon>
        <taxon>Candolleomyces</taxon>
    </lineage>
</organism>
<comment type="caution">
    <text evidence="1">The sequence shown here is derived from an EMBL/GenBank/DDBJ whole genome shotgun (WGS) entry which is preliminary data.</text>
</comment>
<feature type="non-terminal residue" evidence="1">
    <location>
        <position position="247"/>
    </location>
</feature>